<accession>A0A2V1HLE8</accession>
<dbReference type="EMBL" id="QEOP01000004">
    <property type="protein sequence ID" value="PVZ93476.1"/>
    <property type="molecule type" value="Genomic_DNA"/>
</dbReference>
<dbReference type="AlphaFoldDB" id="A0A2V1HLE8"/>
<dbReference type="InterPro" id="IPR001910">
    <property type="entry name" value="Inosine/uridine_hydrolase_dom"/>
</dbReference>
<dbReference type="SUPFAM" id="SSF53590">
    <property type="entry name" value="Nucleoside hydrolase"/>
    <property type="match status" value="1"/>
</dbReference>
<feature type="domain" description="Inosine/uridine-preferring nucleoside hydrolase" evidence="1">
    <location>
        <begin position="7"/>
        <end position="303"/>
    </location>
</feature>
<keyword evidence="2" id="KW-0378">Hydrolase</keyword>
<organism evidence="2 3">
    <name type="scientific">Amnibacterium flavum</name>
    <dbReference type="NCBI Taxonomy" id="2173173"/>
    <lineage>
        <taxon>Bacteria</taxon>
        <taxon>Bacillati</taxon>
        <taxon>Actinomycetota</taxon>
        <taxon>Actinomycetes</taxon>
        <taxon>Micrococcales</taxon>
        <taxon>Microbacteriaceae</taxon>
        <taxon>Amnibacterium</taxon>
    </lineage>
</organism>
<gene>
    <name evidence="2" type="ORF">DDQ50_15630</name>
</gene>
<protein>
    <submittedName>
        <fullName evidence="2">Nucleoside hydrolase</fullName>
    </submittedName>
</protein>
<name>A0A2V1HLE8_9MICO</name>
<dbReference type="Pfam" id="PF01156">
    <property type="entry name" value="IU_nuc_hydro"/>
    <property type="match status" value="1"/>
</dbReference>
<dbReference type="OrthoDB" id="9797882at2"/>
<keyword evidence="3" id="KW-1185">Reference proteome</keyword>
<dbReference type="RefSeq" id="WP_116757803.1">
    <property type="nucleotide sequence ID" value="NZ_JBHUEX010000001.1"/>
</dbReference>
<comment type="caution">
    <text evidence="2">The sequence shown here is derived from an EMBL/GenBank/DDBJ whole genome shotgun (WGS) entry which is preliminary data.</text>
</comment>
<evidence type="ECO:0000313" key="3">
    <source>
        <dbReference type="Proteomes" id="UP000244893"/>
    </source>
</evidence>
<sequence length="324" mass="34429">MNPRIPLVIDTDTAADDCFALLVGLLDPRADLLAVTMVAGNVGFDQQVHNALLTLELAGRLGEVPVHLGAREPLEREWRSASEVHGDGVGGLRRAETGHTTSDEHAADALVRLVREHRGELTIVAIGPLTNIALAVQRDPEFAANVGRLTVMGGSINGRGNITPAAEFNIYVDPEAAQIVFDAGFADLVVVPWDPTTLRDLVFDADAVARIAAQDTVLSRFFVRANQATFDFDLGAGLAGSTHPDSLSVLVSLDPTFAVSTGRYRVDVETVGELTRGATVFDWKPDAVPNALAIEAVDASRFFSYLSELLASEPTGAVVPEALA</sequence>
<dbReference type="InterPro" id="IPR052775">
    <property type="entry name" value="IUN_hydrolase"/>
</dbReference>
<dbReference type="Proteomes" id="UP000244893">
    <property type="component" value="Unassembled WGS sequence"/>
</dbReference>
<proteinExistence type="predicted"/>
<dbReference type="PANTHER" id="PTHR46190:SF1">
    <property type="entry name" value="SI:CH211-201H21.5"/>
    <property type="match status" value="1"/>
</dbReference>
<evidence type="ECO:0000313" key="2">
    <source>
        <dbReference type="EMBL" id="PVZ93476.1"/>
    </source>
</evidence>
<dbReference type="Gene3D" id="3.90.245.10">
    <property type="entry name" value="Ribonucleoside hydrolase-like"/>
    <property type="match status" value="1"/>
</dbReference>
<reference evidence="2 3" key="1">
    <citation type="submission" date="2018-05" db="EMBL/GenBank/DDBJ databases">
        <title>Amnibacterium sp. M8JJ-5, whole genome shotgun sequence.</title>
        <authorList>
            <person name="Tuo L."/>
        </authorList>
    </citation>
    <scope>NUCLEOTIDE SEQUENCE [LARGE SCALE GENOMIC DNA]</scope>
    <source>
        <strain evidence="2 3">M8JJ-5</strain>
    </source>
</reference>
<dbReference type="InterPro" id="IPR036452">
    <property type="entry name" value="Ribo_hydro-like"/>
</dbReference>
<dbReference type="GO" id="GO:0016799">
    <property type="term" value="F:hydrolase activity, hydrolyzing N-glycosyl compounds"/>
    <property type="evidence" value="ECO:0007669"/>
    <property type="project" value="InterPro"/>
</dbReference>
<evidence type="ECO:0000259" key="1">
    <source>
        <dbReference type="Pfam" id="PF01156"/>
    </source>
</evidence>
<dbReference type="PANTHER" id="PTHR46190">
    <property type="entry name" value="SI:CH211-201H21.5-RELATED"/>
    <property type="match status" value="1"/>
</dbReference>